<dbReference type="RefSeq" id="WP_242755530.1">
    <property type="nucleotide sequence ID" value="NZ_CP093846.1"/>
</dbReference>
<accession>A0ABY3XZI7</accession>
<evidence type="ECO:0000313" key="2">
    <source>
        <dbReference type="EMBL" id="UNS99688.1"/>
    </source>
</evidence>
<protein>
    <recommendedName>
        <fullName evidence="4">Endonuclease/exonuclease/phosphatase domain-containing protein</fullName>
    </recommendedName>
</protein>
<organism evidence="2 3">
    <name type="scientific">Streptomyces tubbatahanensis</name>
    <dbReference type="NCBI Taxonomy" id="2923272"/>
    <lineage>
        <taxon>Bacteria</taxon>
        <taxon>Bacillati</taxon>
        <taxon>Actinomycetota</taxon>
        <taxon>Actinomycetes</taxon>
        <taxon>Kitasatosporales</taxon>
        <taxon>Streptomycetaceae</taxon>
        <taxon>Streptomyces</taxon>
    </lineage>
</organism>
<name>A0ABY3XZI7_9ACTN</name>
<reference evidence="2 3" key="1">
    <citation type="journal article" date="2023" name="Microbiol. Spectr.">
        <title>Synergy between Genome Mining, Metabolomics, and Bioinformatics Uncovers Antibacterial Chlorinated Carbazole Alkaloids and Their Biosynthetic Gene Cluster from Streptomyces tubbatahanensis sp. nov., a Novel Actinomycete Isolated from Sulu Sea, Philippines.</title>
        <authorList>
            <person name="Tenebro C.P."/>
            <person name="Trono D.J.V.L."/>
            <person name="Balida L.A.P."/>
            <person name="Bayog L.K.A."/>
            <person name="Bruna J.R."/>
            <person name="Sabido E.M."/>
            <person name="Caspe D.P.C."/>
            <person name="de Los Santos E.L.C."/>
            <person name="Saludes J.P."/>
            <person name="Dalisay D.S."/>
        </authorList>
    </citation>
    <scope>NUCLEOTIDE SEQUENCE [LARGE SCALE GENOMIC DNA]</scope>
    <source>
        <strain evidence="2 3">DSD3025</strain>
    </source>
</reference>
<dbReference type="Proteomes" id="UP001202244">
    <property type="component" value="Chromosome"/>
</dbReference>
<keyword evidence="3" id="KW-1185">Reference proteome</keyword>
<dbReference type="Gene3D" id="3.60.10.10">
    <property type="entry name" value="Endonuclease/exonuclease/phosphatase"/>
    <property type="match status" value="1"/>
</dbReference>
<dbReference type="SUPFAM" id="SSF56219">
    <property type="entry name" value="DNase I-like"/>
    <property type="match status" value="1"/>
</dbReference>
<dbReference type="EMBL" id="CP093846">
    <property type="protein sequence ID" value="UNS99688.1"/>
    <property type="molecule type" value="Genomic_DNA"/>
</dbReference>
<evidence type="ECO:0000256" key="1">
    <source>
        <dbReference type="SAM" id="MobiDB-lite"/>
    </source>
</evidence>
<evidence type="ECO:0008006" key="4">
    <source>
        <dbReference type="Google" id="ProtNLM"/>
    </source>
</evidence>
<feature type="region of interest" description="Disordered" evidence="1">
    <location>
        <begin position="208"/>
        <end position="230"/>
    </location>
</feature>
<dbReference type="InterPro" id="IPR036691">
    <property type="entry name" value="Endo/exonu/phosph_ase_sf"/>
</dbReference>
<gene>
    <name evidence="2" type="ORF">MMF93_26990</name>
</gene>
<proteinExistence type="predicted"/>
<sequence>MPLTTLPLQLGADVRTIRFANLNAYKLTRATIGDASRRARVTAIKEITPDVLALQEVVVDETRPPSEWAQEASESVQQLASECGLSATTVRADGSPGPTAMANNAHRGWYTALLFNPDAVTPTPGGFRPYGAPDLWHGLTTAVFDIGASSPVTVANYHGDPFRGGWRLDEAYRLKSVFRTILRGFSDSEGPTEGIRGTLGLERRVEIESSGTGRPTVHRAYGGRPGRGWP</sequence>
<evidence type="ECO:0000313" key="3">
    <source>
        <dbReference type="Proteomes" id="UP001202244"/>
    </source>
</evidence>